<protein>
    <submittedName>
        <fullName evidence="2">Uncharacterized protein</fullName>
    </submittedName>
</protein>
<organism evidence="2 3">
    <name type="scientific">Lactobacillus amylovorus</name>
    <dbReference type="NCBI Taxonomy" id="1604"/>
    <lineage>
        <taxon>Bacteria</taxon>
        <taxon>Bacillati</taxon>
        <taxon>Bacillota</taxon>
        <taxon>Bacilli</taxon>
        <taxon>Lactobacillales</taxon>
        <taxon>Lactobacillaceae</taxon>
        <taxon>Lactobacillus</taxon>
    </lineage>
</organism>
<reference evidence="2 3" key="1">
    <citation type="submission" date="2018-06" db="EMBL/GenBank/DDBJ databases">
        <title>Complete genome sequnece of Lactobacillus amylovorus PMRA3.</title>
        <authorList>
            <person name="Nam Y.-D."/>
            <person name="Chung W.-H."/>
            <person name="Park Y.S."/>
            <person name="Kang J."/>
        </authorList>
    </citation>
    <scope>NUCLEOTIDE SEQUENCE [LARGE SCALE GENOMIC DNA]</scope>
    <source>
        <strain evidence="2 3">PMRA3</strain>
    </source>
</reference>
<keyword evidence="1" id="KW-0812">Transmembrane</keyword>
<evidence type="ECO:0000313" key="3">
    <source>
        <dbReference type="Proteomes" id="UP000312326"/>
    </source>
</evidence>
<dbReference type="AlphaFoldDB" id="A0A5B8EIC4"/>
<dbReference type="RefSeq" id="WP_139962452.1">
    <property type="nucleotide sequence ID" value="NZ_CP029754.1"/>
</dbReference>
<proteinExistence type="predicted"/>
<accession>A0A5B8EIC4</accession>
<evidence type="ECO:0000313" key="2">
    <source>
        <dbReference type="EMBL" id="QDD70911.1"/>
    </source>
</evidence>
<dbReference type="EMBL" id="CP029754">
    <property type="protein sequence ID" value="QDD70911.1"/>
    <property type="molecule type" value="Genomic_DNA"/>
</dbReference>
<gene>
    <name evidence="2" type="ORF">DM298_08630</name>
</gene>
<evidence type="ECO:0000256" key="1">
    <source>
        <dbReference type="SAM" id="Phobius"/>
    </source>
</evidence>
<dbReference type="Proteomes" id="UP000312326">
    <property type="component" value="Chromosome"/>
</dbReference>
<keyword evidence="1" id="KW-0472">Membrane</keyword>
<feature type="transmembrane region" description="Helical" evidence="1">
    <location>
        <begin position="6"/>
        <end position="24"/>
    </location>
</feature>
<name>A0A5B8EIC4_LACAM</name>
<sequence length="210" mass="25242">MNVNLIITAVVVLFLFYLGMEYYLKRRTKQNTLRLVRLLLKQDYAELDKLVQDPQIQKTVSPYKRNLLSFNSYLAREDGRNANRVFDQMNELNLMSQQKIDFYGNAQSYYIEQKDKKRVEICHQKLSTVRKHEEEKDYFNVIYQVMVNDDVSYQKLIEGRLNHEPEHKQLSDYYLLIHIYQIKKDYARVKECQQLADKLLKKMNSKNKIA</sequence>
<keyword evidence="1" id="KW-1133">Transmembrane helix</keyword>